<feature type="domain" description="Reverse transcriptase Ty1/copia-type" evidence="1">
    <location>
        <begin position="11"/>
        <end position="99"/>
    </location>
</feature>
<organism evidence="2 3">
    <name type="scientific">Vitis vinifera</name>
    <name type="common">Grape</name>
    <dbReference type="NCBI Taxonomy" id="29760"/>
    <lineage>
        <taxon>Eukaryota</taxon>
        <taxon>Viridiplantae</taxon>
        <taxon>Streptophyta</taxon>
        <taxon>Embryophyta</taxon>
        <taxon>Tracheophyta</taxon>
        <taxon>Spermatophyta</taxon>
        <taxon>Magnoliopsida</taxon>
        <taxon>eudicotyledons</taxon>
        <taxon>Gunneridae</taxon>
        <taxon>Pentapetalae</taxon>
        <taxon>rosids</taxon>
        <taxon>Vitales</taxon>
        <taxon>Vitaceae</taxon>
        <taxon>Viteae</taxon>
        <taxon>Vitis</taxon>
    </lineage>
</organism>
<evidence type="ECO:0000313" key="3">
    <source>
        <dbReference type="Proteomes" id="UP001227230"/>
    </source>
</evidence>
<protein>
    <recommendedName>
        <fullName evidence="1">Reverse transcriptase Ty1/copia-type domain-containing protein</fullName>
    </recommendedName>
</protein>
<proteinExistence type="predicted"/>
<keyword evidence="3" id="KW-1185">Reference proteome</keyword>
<name>A0ABY9DB64_VITVI</name>
<dbReference type="InterPro" id="IPR013103">
    <property type="entry name" value="RVT_2"/>
</dbReference>
<accession>A0ABY9DB64</accession>
<dbReference type="Pfam" id="PF07727">
    <property type="entry name" value="RVT_2"/>
    <property type="match status" value="1"/>
</dbReference>
<dbReference type="EMBL" id="CP126661">
    <property type="protein sequence ID" value="WKA03826.1"/>
    <property type="molecule type" value="Genomic_DNA"/>
</dbReference>
<evidence type="ECO:0000259" key="1">
    <source>
        <dbReference type="Pfam" id="PF07727"/>
    </source>
</evidence>
<sequence>MSEEYDVLVKNGTWELVPPDPSHNLIGCKWIFRTKRKSDGFVEMFKARLVAKSFHQRSRINHIDTFSPVVKPTTIRVVFSLDVSCDWSLRQLDVNNAFL</sequence>
<gene>
    <name evidence="2" type="ORF">VitviT2T_021911</name>
</gene>
<dbReference type="Proteomes" id="UP001227230">
    <property type="component" value="Chromosome 14"/>
</dbReference>
<evidence type="ECO:0000313" key="2">
    <source>
        <dbReference type="EMBL" id="WKA03826.1"/>
    </source>
</evidence>
<reference evidence="2 3" key="1">
    <citation type="journal article" date="2023" name="Hortic Res">
        <title>The complete reference genome for grapevine (Vitis vinifera L.) genetics and breeding.</title>
        <authorList>
            <person name="Shi X."/>
            <person name="Cao S."/>
            <person name="Wang X."/>
            <person name="Huang S."/>
            <person name="Wang Y."/>
            <person name="Liu Z."/>
            <person name="Liu W."/>
            <person name="Leng X."/>
            <person name="Peng Y."/>
            <person name="Wang N."/>
            <person name="Wang Y."/>
            <person name="Ma Z."/>
            <person name="Xu X."/>
            <person name="Zhang F."/>
            <person name="Xue H."/>
            <person name="Zhong H."/>
            <person name="Wang Y."/>
            <person name="Zhang K."/>
            <person name="Velt A."/>
            <person name="Avia K."/>
            <person name="Holtgrawe D."/>
            <person name="Grimplet J."/>
            <person name="Matus J.T."/>
            <person name="Ware D."/>
            <person name="Wu X."/>
            <person name="Wang H."/>
            <person name="Liu C."/>
            <person name="Fang Y."/>
            <person name="Rustenholz C."/>
            <person name="Cheng Z."/>
            <person name="Xiao H."/>
            <person name="Zhou Y."/>
        </authorList>
    </citation>
    <scope>NUCLEOTIDE SEQUENCE [LARGE SCALE GENOMIC DNA]</scope>
    <source>
        <strain evidence="3">cv. Pinot noir / PN40024</strain>
        <tissue evidence="2">Leaf</tissue>
    </source>
</reference>